<keyword evidence="2" id="KW-0812">Transmembrane</keyword>
<sequence length="258" mass="28363">MEAQYNTSSGPTENRGFGESRGARSGRIFSGLLIITAGVLLLARKMDIGIPHWMLSWEMLLILLGFYVGVRHSFRGPVWIVLILIGSLFMLDDIDPSIHIKEYIWPIVIIGIGLAVMFRSRRPRSAEGWKNWEGAVVDSGIQSDNDVIDSVVIFGGVKKNIISKTFKGGEITTIFGGTDLNLTQADVQGKIVLDITQVFGGAKLIVPAHWKIQSDDLVNIFGGLDDKRPVMPEPNTDHNKVLVIKGTCIFGGIDIKSF</sequence>
<evidence type="ECO:0000256" key="2">
    <source>
        <dbReference type="SAM" id="Phobius"/>
    </source>
</evidence>
<evidence type="ECO:0000313" key="5">
    <source>
        <dbReference type="Proteomes" id="UP000772618"/>
    </source>
</evidence>
<dbReference type="InterPro" id="IPR054331">
    <property type="entry name" value="LiaF_TM"/>
</dbReference>
<feature type="transmembrane region" description="Helical" evidence="2">
    <location>
        <begin position="103"/>
        <end position="120"/>
    </location>
</feature>
<feature type="transmembrane region" description="Helical" evidence="2">
    <location>
        <begin position="76"/>
        <end position="91"/>
    </location>
</feature>
<organism evidence="4 5">
    <name type="scientific">Chryseosolibacter indicus</name>
    <dbReference type="NCBI Taxonomy" id="2782351"/>
    <lineage>
        <taxon>Bacteria</taxon>
        <taxon>Pseudomonadati</taxon>
        <taxon>Bacteroidota</taxon>
        <taxon>Cytophagia</taxon>
        <taxon>Cytophagales</taxon>
        <taxon>Chryseotaleaceae</taxon>
        <taxon>Chryseosolibacter</taxon>
    </lineage>
</organism>
<evidence type="ECO:0000259" key="3">
    <source>
        <dbReference type="Pfam" id="PF22570"/>
    </source>
</evidence>
<evidence type="ECO:0000256" key="1">
    <source>
        <dbReference type="SAM" id="MobiDB-lite"/>
    </source>
</evidence>
<name>A0ABS5VMU0_9BACT</name>
<feature type="region of interest" description="Disordered" evidence="1">
    <location>
        <begin position="1"/>
        <end position="21"/>
    </location>
</feature>
<proteinExistence type="predicted"/>
<feature type="transmembrane region" description="Helical" evidence="2">
    <location>
        <begin position="50"/>
        <end position="69"/>
    </location>
</feature>
<comment type="caution">
    <text evidence="4">The sequence shown here is derived from an EMBL/GenBank/DDBJ whole genome shotgun (WGS) entry which is preliminary data.</text>
</comment>
<feature type="compositionally biased region" description="Polar residues" evidence="1">
    <location>
        <begin position="1"/>
        <end position="12"/>
    </location>
</feature>
<keyword evidence="2" id="KW-1133">Transmembrane helix</keyword>
<feature type="transmembrane region" description="Helical" evidence="2">
    <location>
        <begin position="25"/>
        <end position="44"/>
    </location>
</feature>
<dbReference type="RefSeq" id="WP_254152731.1">
    <property type="nucleotide sequence ID" value="NZ_JAHESD010000008.1"/>
</dbReference>
<dbReference type="PANTHER" id="PTHR40763:SF5">
    <property type="entry name" value="MEMBRANE PROTEIN"/>
    <property type="match status" value="1"/>
</dbReference>
<dbReference type="Proteomes" id="UP000772618">
    <property type="component" value="Unassembled WGS sequence"/>
</dbReference>
<dbReference type="EMBL" id="JAHESD010000008">
    <property type="protein sequence ID" value="MBT1702765.1"/>
    <property type="molecule type" value="Genomic_DNA"/>
</dbReference>
<protein>
    <recommendedName>
        <fullName evidence="3">LiaF transmembrane domain-containing protein</fullName>
    </recommendedName>
</protein>
<keyword evidence="5" id="KW-1185">Reference proteome</keyword>
<feature type="domain" description="LiaF transmembrane" evidence="3">
    <location>
        <begin position="29"/>
        <end position="122"/>
    </location>
</feature>
<reference evidence="4 5" key="1">
    <citation type="submission" date="2021-05" db="EMBL/GenBank/DDBJ databases">
        <title>A Polyphasic approach of four new species of the genus Ohtaekwangia: Ohtaekwangia histidinii sp. nov., Ohtaekwangia cretensis sp. nov., Ohtaekwangia indiensis sp. nov., Ohtaekwangia reichenbachii sp. nov. from diverse environment.</title>
        <authorList>
            <person name="Octaviana S."/>
        </authorList>
    </citation>
    <scope>NUCLEOTIDE SEQUENCE [LARGE SCALE GENOMIC DNA]</scope>
    <source>
        <strain evidence="4 5">PWU20</strain>
    </source>
</reference>
<accession>A0ABS5VMU0</accession>
<keyword evidence="2" id="KW-0472">Membrane</keyword>
<dbReference type="Pfam" id="PF22570">
    <property type="entry name" value="LiaF-TM"/>
    <property type="match status" value="1"/>
</dbReference>
<evidence type="ECO:0000313" key="4">
    <source>
        <dbReference type="EMBL" id="MBT1702765.1"/>
    </source>
</evidence>
<dbReference type="PANTHER" id="PTHR40763">
    <property type="entry name" value="MEMBRANE PROTEIN-RELATED"/>
    <property type="match status" value="1"/>
</dbReference>
<gene>
    <name evidence="4" type="ORF">KK060_05715</name>
</gene>